<dbReference type="PROSITE" id="PS50890">
    <property type="entry name" value="PUA"/>
    <property type="match status" value="1"/>
</dbReference>
<dbReference type="HOGENOM" id="CLU_173188_1_0_9"/>
<dbReference type="PANTHER" id="PTHR37808">
    <property type="entry name" value="SPORE GERMINATION PROTEIN-LIKE PROTEIN YDZR-RELATED"/>
    <property type="match status" value="1"/>
</dbReference>
<organism evidence="2 3">
    <name type="scientific">Geobacillus genomosp. 3</name>
    <dbReference type="NCBI Taxonomy" id="1921421"/>
    <lineage>
        <taxon>Bacteria</taxon>
        <taxon>Bacillati</taxon>
        <taxon>Bacillota</taxon>
        <taxon>Bacilli</taxon>
        <taxon>Bacillales</taxon>
        <taxon>Anoxybacillaceae</taxon>
        <taxon>Geobacillus</taxon>
    </lineage>
</organism>
<protein>
    <recommendedName>
        <fullName evidence="4">Spore germination protein</fullName>
    </recommendedName>
</protein>
<accession>S5YWF0</accession>
<sequence length="110" mass="11129">MYEGEEKSVQCGADVQVAGGLAAYDKKEMVRKEGKGMPAIVIGGIKVTNVSGNGTVNMGDVLQIAPKSTSKTNSGAGGGNTGDFLQTNTFCSVTNTVDPDVSDAGAKGNN</sequence>
<dbReference type="PANTHER" id="PTHR37808:SF1">
    <property type="entry name" value="SPORE GERMINATION PROTEIN-LIKE PROTEIN YDZR"/>
    <property type="match status" value="1"/>
</dbReference>
<dbReference type="PATRIC" id="fig|1345697.3.peg.617"/>
<dbReference type="Proteomes" id="UP000015500">
    <property type="component" value="Chromosome"/>
</dbReference>
<proteinExistence type="inferred from homology"/>
<dbReference type="Pfam" id="PF10676">
    <property type="entry name" value="gerPA"/>
    <property type="match status" value="1"/>
</dbReference>
<evidence type="ECO:0000313" key="3">
    <source>
        <dbReference type="Proteomes" id="UP000015500"/>
    </source>
</evidence>
<dbReference type="STRING" id="1921421.M493_03610"/>
<gene>
    <name evidence="2" type="ORF">M493_03610</name>
</gene>
<reference evidence="2 3" key="1">
    <citation type="journal article" date="2014" name="Genome Announc.">
        <title>Complete Genome Sequence of the Thermophilic Polychlorinated Biphenyl Degrader Geobacillus sp. Strain JF8 (NBRC 109937).</title>
        <authorList>
            <person name="Shintani M."/>
            <person name="Ohtsubo Y."/>
            <person name="Fukuda K."/>
            <person name="Hosoyama A."/>
            <person name="Ohji S."/>
            <person name="Yamazoe A."/>
            <person name="Fujita N."/>
            <person name="Nagata Y."/>
            <person name="Tsuda M."/>
            <person name="Hatta T."/>
            <person name="Kimbara K."/>
        </authorList>
    </citation>
    <scope>NUCLEOTIDE SEQUENCE [LARGE SCALE GENOMIC DNA]</scope>
    <source>
        <strain evidence="2 3">JF8</strain>
    </source>
</reference>
<comment type="similarity">
    <text evidence="1">Belongs to the GerPA/GerPF family.</text>
</comment>
<name>S5YWF0_GEOG3</name>
<keyword evidence="3" id="KW-1185">Reference proteome</keyword>
<dbReference type="AlphaFoldDB" id="S5YWF0"/>
<evidence type="ECO:0000313" key="2">
    <source>
        <dbReference type="EMBL" id="AGT31029.1"/>
    </source>
</evidence>
<dbReference type="InterPro" id="IPR019618">
    <property type="entry name" value="Spore_germination_GerPA"/>
</dbReference>
<evidence type="ECO:0008006" key="4">
    <source>
        <dbReference type="Google" id="ProtNLM"/>
    </source>
</evidence>
<dbReference type="EMBL" id="CP006254">
    <property type="protein sequence ID" value="AGT31029.1"/>
    <property type="molecule type" value="Genomic_DNA"/>
</dbReference>
<dbReference type="KEGG" id="gjf:M493_03610"/>
<evidence type="ECO:0000256" key="1">
    <source>
        <dbReference type="ARBA" id="ARBA00008103"/>
    </source>
</evidence>